<feature type="domain" description="DUF4253" evidence="1">
    <location>
        <begin position="176"/>
        <end position="283"/>
    </location>
</feature>
<name>A0A937RIK4_9ACTN</name>
<organism evidence="2 3">
    <name type="scientific">Frankia nepalensis</name>
    <dbReference type="NCBI Taxonomy" id="1836974"/>
    <lineage>
        <taxon>Bacteria</taxon>
        <taxon>Bacillati</taxon>
        <taxon>Actinomycetota</taxon>
        <taxon>Actinomycetes</taxon>
        <taxon>Frankiales</taxon>
        <taxon>Frankiaceae</taxon>
        <taxon>Frankia</taxon>
    </lineage>
</organism>
<evidence type="ECO:0000313" key="3">
    <source>
        <dbReference type="Proteomes" id="UP000604475"/>
    </source>
</evidence>
<gene>
    <name evidence="2" type="ORF">I7412_38325</name>
</gene>
<protein>
    <submittedName>
        <fullName evidence="2">DUF4253 domain-containing protein</fullName>
    </submittedName>
</protein>
<accession>A0A937RIK4</accession>
<sequence>MAGAGDWPPTDPRALFGAGQADQFSLTVPLPPGRCLVALEGDQETLALWMSDEPATAELWAGLLAAHPTSGLWPLLLEPPHWDDKDRPPGEPAELRPWETGELAPDLMTAPGDHDPAALLAHWWKDCAEGWYAHDFYKPFGPTWPGLVAPPEPAADPGGAAAQCARQLLGESPAMRLGLVAAGSGADALTVAGWQGPLNHTNDTAEISAVVASWERRFGVRVVGVGFDTLYLSVAAPPASEDDALLLAAEHLAFCPDNVNSDISLRAYAHSLRNAGTWTFWWD</sequence>
<dbReference type="EMBL" id="JAEACQ010000356">
    <property type="protein sequence ID" value="MBL7632913.1"/>
    <property type="molecule type" value="Genomic_DNA"/>
</dbReference>
<dbReference type="Pfam" id="PF14062">
    <property type="entry name" value="DUF4253"/>
    <property type="match status" value="1"/>
</dbReference>
<dbReference type="RefSeq" id="WP_203006109.1">
    <property type="nucleotide sequence ID" value="NZ_JADWYU010000030.1"/>
</dbReference>
<dbReference type="Proteomes" id="UP000604475">
    <property type="component" value="Unassembled WGS sequence"/>
</dbReference>
<reference evidence="2" key="1">
    <citation type="submission" date="2020-12" db="EMBL/GenBank/DDBJ databases">
        <title>Genomic characterization of non-nitrogen-fixing Frankia strains.</title>
        <authorList>
            <person name="Carlos-Shanley C."/>
            <person name="Guerra T."/>
            <person name="Hahn D."/>
        </authorList>
    </citation>
    <scope>NUCLEOTIDE SEQUENCE</scope>
    <source>
        <strain evidence="2">CN6</strain>
    </source>
</reference>
<evidence type="ECO:0000259" key="1">
    <source>
        <dbReference type="Pfam" id="PF14062"/>
    </source>
</evidence>
<evidence type="ECO:0000313" key="2">
    <source>
        <dbReference type="EMBL" id="MBL7632913.1"/>
    </source>
</evidence>
<dbReference type="AlphaFoldDB" id="A0A937RIK4"/>
<comment type="caution">
    <text evidence="2">The sequence shown here is derived from an EMBL/GenBank/DDBJ whole genome shotgun (WGS) entry which is preliminary data.</text>
</comment>
<proteinExistence type="predicted"/>
<dbReference type="InterPro" id="IPR025349">
    <property type="entry name" value="DUF4253"/>
</dbReference>
<keyword evidence="3" id="KW-1185">Reference proteome</keyword>